<evidence type="ECO:0000313" key="3">
    <source>
        <dbReference type="Proteomes" id="UP000027120"/>
    </source>
</evidence>
<dbReference type="EMBL" id="KK787248">
    <property type="protein sequence ID" value="KDO38916.1"/>
    <property type="molecule type" value="Genomic_DNA"/>
</dbReference>
<proteinExistence type="predicted"/>
<keyword evidence="1" id="KW-0812">Transmembrane</keyword>
<keyword evidence="1" id="KW-1133">Transmembrane helix</keyword>
<keyword evidence="1" id="KW-0472">Membrane</keyword>
<sequence>MKFVEHIYKWVIANLNSTIFGIGDLAKRMVETKKDKLYPLVYLLVTLALVLLLCTTIVARTFSTMKFVKNKLRNRMRDE</sequence>
<accession>A0A067DJX6</accession>
<evidence type="ECO:0000313" key="2">
    <source>
        <dbReference type="EMBL" id="KDO38916.1"/>
    </source>
</evidence>
<feature type="transmembrane region" description="Helical" evidence="1">
    <location>
        <begin position="37"/>
        <end position="59"/>
    </location>
</feature>
<keyword evidence="3" id="KW-1185">Reference proteome</keyword>
<dbReference type="AlphaFoldDB" id="A0A067DJX6"/>
<protein>
    <submittedName>
        <fullName evidence="2">Uncharacterized protein</fullName>
    </submittedName>
</protein>
<dbReference type="Proteomes" id="UP000027120">
    <property type="component" value="Unassembled WGS sequence"/>
</dbReference>
<dbReference type="PANTHER" id="PTHR11697">
    <property type="entry name" value="GENERAL TRANSCRIPTION FACTOR 2-RELATED ZINC FINGER PROTEIN"/>
    <property type="match status" value="1"/>
</dbReference>
<reference evidence="2 3" key="1">
    <citation type="submission" date="2014-04" db="EMBL/GenBank/DDBJ databases">
        <authorList>
            <consortium name="International Citrus Genome Consortium"/>
            <person name="Gmitter F."/>
            <person name="Chen C."/>
            <person name="Farmerie W."/>
            <person name="Harkins T."/>
            <person name="Desany B."/>
            <person name="Mohiuddin M."/>
            <person name="Kodira C."/>
            <person name="Borodovsky M."/>
            <person name="Lomsadze A."/>
            <person name="Burns P."/>
            <person name="Jenkins J."/>
            <person name="Prochnik S."/>
            <person name="Shu S."/>
            <person name="Chapman J."/>
            <person name="Pitluck S."/>
            <person name="Schmutz J."/>
            <person name="Rokhsar D."/>
        </authorList>
    </citation>
    <scope>NUCLEOTIDE SEQUENCE</scope>
</reference>
<gene>
    <name evidence="2" type="ORF">CISIN_1g048231mg</name>
</gene>
<organism evidence="2 3">
    <name type="scientific">Citrus sinensis</name>
    <name type="common">Sweet orange</name>
    <name type="synonym">Citrus aurantium var. sinensis</name>
    <dbReference type="NCBI Taxonomy" id="2711"/>
    <lineage>
        <taxon>Eukaryota</taxon>
        <taxon>Viridiplantae</taxon>
        <taxon>Streptophyta</taxon>
        <taxon>Embryophyta</taxon>
        <taxon>Tracheophyta</taxon>
        <taxon>Spermatophyta</taxon>
        <taxon>Magnoliopsida</taxon>
        <taxon>eudicotyledons</taxon>
        <taxon>Gunneridae</taxon>
        <taxon>Pentapetalae</taxon>
        <taxon>rosids</taxon>
        <taxon>malvids</taxon>
        <taxon>Sapindales</taxon>
        <taxon>Rutaceae</taxon>
        <taxon>Aurantioideae</taxon>
        <taxon>Citrus</taxon>
    </lineage>
</organism>
<dbReference type="InterPro" id="IPR055298">
    <property type="entry name" value="AtLOH3-like"/>
</dbReference>
<dbReference type="PANTHER" id="PTHR11697:SF230">
    <property type="entry name" value="ZINC FINGER, MYM DOMAIN CONTAINING 1"/>
    <property type="match status" value="1"/>
</dbReference>
<name>A0A067DJX6_CITSI</name>
<dbReference type="SMR" id="A0A067DJX6"/>
<evidence type="ECO:0000256" key="1">
    <source>
        <dbReference type="SAM" id="Phobius"/>
    </source>
</evidence>